<dbReference type="InterPro" id="IPR036056">
    <property type="entry name" value="Fibrinogen-like_C"/>
</dbReference>
<dbReference type="InterPro" id="IPR014716">
    <property type="entry name" value="Fibrinogen_a/b/g_C_1"/>
</dbReference>
<dbReference type="Pfam" id="PF00147">
    <property type="entry name" value="Fibrinogen_C"/>
    <property type="match status" value="1"/>
</dbReference>
<keyword evidence="1" id="KW-0732">Signal</keyword>
<protein>
    <recommendedName>
        <fullName evidence="2">Fibrinogen C-terminal domain-containing protein</fullName>
    </recommendedName>
</protein>
<dbReference type="SUPFAM" id="SSF56496">
    <property type="entry name" value="Fibrinogen C-terminal domain-like"/>
    <property type="match status" value="1"/>
</dbReference>
<keyword evidence="4" id="KW-1185">Reference proteome</keyword>
<dbReference type="PROSITE" id="PS51406">
    <property type="entry name" value="FIBRINOGEN_C_2"/>
    <property type="match status" value="1"/>
</dbReference>
<dbReference type="Proteomes" id="UP000275408">
    <property type="component" value="Unassembled WGS sequence"/>
</dbReference>
<evidence type="ECO:0000256" key="1">
    <source>
        <dbReference type="SAM" id="SignalP"/>
    </source>
</evidence>
<sequence>MTAPFLNALISALFYAAESCLALKLTNNHSDGLQQIHLESIGWVPVLCDQQTNGGGWTVLQRRTRPFVRVNFDRNWTDYEAGFGNNQEGNFWLGNKMIHMLMKTPRFLRIELRTDRNENGFAEYSDVKVNGVANKYRLQMASPNGYRGSIGDCGGSSSWQYFTTKDSDNDKQFNINCAVKDGAGWWYKNCGCGNLNKKEGPKWNSWTPPGNFEFSEMKIR</sequence>
<feature type="domain" description="Fibrinogen C-terminal" evidence="2">
    <location>
        <begin position="11"/>
        <end position="220"/>
    </location>
</feature>
<gene>
    <name evidence="3" type="ORF">pdam_00023917</name>
</gene>
<dbReference type="Gene3D" id="3.90.215.10">
    <property type="entry name" value="Gamma Fibrinogen, chain A, domain 1"/>
    <property type="match status" value="1"/>
</dbReference>
<dbReference type="EMBL" id="RCHS01001421">
    <property type="protein sequence ID" value="RMX53523.1"/>
    <property type="molecule type" value="Genomic_DNA"/>
</dbReference>
<dbReference type="OrthoDB" id="5974161at2759"/>
<dbReference type="InterPro" id="IPR050373">
    <property type="entry name" value="Fibrinogen_C-term_domain"/>
</dbReference>
<dbReference type="AlphaFoldDB" id="A0A3M6UIK2"/>
<comment type="caution">
    <text evidence="3">The sequence shown here is derived from an EMBL/GenBank/DDBJ whole genome shotgun (WGS) entry which is preliminary data.</text>
</comment>
<dbReference type="InterPro" id="IPR002181">
    <property type="entry name" value="Fibrinogen_a/b/g_C_dom"/>
</dbReference>
<evidence type="ECO:0000259" key="2">
    <source>
        <dbReference type="PROSITE" id="PS51406"/>
    </source>
</evidence>
<dbReference type="SMART" id="SM00186">
    <property type="entry name" value="FBG"/>
    <property type="match status" value="1"/>
</dbReference>
<organism evidence="3 4">
    <name type="scientific">Pocillopora damicornis</name>
    <name type="common">Cauliflower coral</name>
    <name type="synonym">Millepora damicornis</name>
    <dbReference type="NCBI Taxonomy" id="46731"/>
    <lineage>
        <taxon>Eukaryota</taxon>
        <taxon>Metazoa</taxon>
        <taxon>Cnidaria</taxon>
        <taxon>Anthozoa</taxon>
        <taxon>Hexacorallia</taxon>
        <taxon>Scleractinia</taxon>
        <taxon>Astrocoeniina</taxon>
        <taxon>Pocilloporidae</taxon>
        <taxon>Pocillopora</taxon>
    </lineage>
</organism>
<dbReference type="PANTHER" id="PTHR19143">
    <property type="entry name" value="FIBRINOGEN/TENASCIN/ANGIOPOEITIN"/>
    <property type="match status" value="1"/>
</dbReference>
<proteinExistence type="predicted"/>
<evidence type="ECO:0000313" key="4">
    <source>
        <dbReference type="Proteomes" id="UP000275408"/>
    </source>
</evidence>
<accession>A0A3M6UIK2</accession>
<reference evidence="3 4" key="1">
    <citation type="journal article" date="2018" name="Sci. Rep.">
        <title>Comparative analysis of the Pocillopora damicornis genome highlights role of immune system in coral evolution.</title>
        <authorList>
            <person name="Cunning R."/>
            <person name="Bay R.A."/>
            <person name="Gillette P."/>
            <person name="Baker A.C."/>
            <person name="Traylor-Knowles N."/>
        </authorList>
    </citation>
    <scope>NUCLEOTIDE SEQUENCE [LARGE SCALE GENOMIC DNA]</scope>
    <source>
        <strain evidence="3">RSMAS</strain>
        <tissue evidence="3">Whole animal</tissue>
    </source>
</reference>
<evidence type="ECO:0000313" key="3">
    <source>
        <dbReference type="EMBL" id="RMX53523.1"/>
    </source>
</evidence>
<feature type="chain" id="PRO_5018066769" description="Fibrinogen C-terminal domain-containing protein" evidence="1">
    <location>
        <begin position="23"/>
        <end position="220"/>
    </location>
</feature>
<name>A0A3M6UIK2_POCDA</name>
<dbReference type="STRING" id="46731.A0A3M6UIK2"/>
<feature type="signal peptide" evidence="1">
    <location>
        <begin position="1"/>
        <end position="22"/>
    </location>
</feature>
<dbReference type="GO" id="GO:0005615">
    <property type="term" value="C:extracellular space"/>
    <property type="evidence" value="ECO:0007669"/>
    <property type="project" value="TreeGrafter"/>
</dbReference>